<dbReference type="GO" id="GO:0005737">
    <property type="term" value="C:cytoplasm"/>
    <property type="evidence" value="ECO:0007669"/>
    <property type="project" value="TreeGrafter"/>
</dbReference>
<dbReference type="FunFam" id="2.60.120.10:FF:000042">
    <property type="entry name" value="Hypoxia-inducible factor 1-alpha inhibitor"/>
    <property type="match status" value="1"/>
</dbReference>
<dbReference type="PANTHER" id="PTHR12461">
    <property type="entry name" value="HYPOXIA-INDUCIBLE FACTOR 1 ALPHA INHIBITOR-RELATED"/>
    <property type="match status" value="1"/>
</dbReference>
<organism evidence="2 3">
    <name type="scientific">Pomacea canaliculata</name>
    <name type="common">Golden apple snail</name>
    <dbReference type="NCBI Taxonomy" id="400727"/>
    <lineage>
        <taxon>Eukaryota</taxon>
        <taxon>Metazoa</taxon>
        <taxon>Spiralia</taxon>
        <taxon>Lophotrochozoa</taxon>
        <taxon>Mollusca</taxon>
        <taxon>Gastropoda</taxon>
        <taxon>Caenogastropoda</taxon>
        <taxon>Architaenioglossa</taxon>
        <taxon>Ampullarioidea</taxon>
        <taxon>Ampullariidae</taxon>
        <taxon>Pomacea</taxon>
    </lineage>
</organism>
<proteinExistence type="predicted"/>
<dbReference type="Gene3D" id="1.10.287.1010">
    <property type="entry name" value="Clavaminate synthase-like"/>
    <property type="match status" value="1"/>
</dbReference>
<evidence type="ECO:0000313" key="3">
    <source>
        <dbReference type="Proteomes" id="UP000245119"/>
    </source>
</evidence>
<dbReference type="GO" id="GO:0071532">
    <property type="term" value="F:ankyrin repeat binding"/>
    <property type="evidence" value="ECO:0007669"/>
    <property type="project" value="TreeGrafter"/>
</dbReference>
<dbReference type="EMBL" id="PZQS01000001">
    <property type="protein sequence ID" value="PVD37868.1"/>
    <property type="molecule type" value="Genomic_DNA"/>
</dbReference>
<dbReference type="GO" id="GO:0036140">
    <property type="term" value="F:[protein]-asparagine 3-dioxygenase activity"/>
    <property type="evidence" value="ECO:0007669"/>
    <property type="project" value="TreeGrafter"/>
</dbReference>
<dbReference type="GO" id="GO:0005634">
    <property type="term" value="C:nucleus"/>
    <property type="evidence" value="ECO:0007669"/>
    <property type="project" value="TreeGrafter"/>
</dbReference>
<dbReference type="AlphaFoldDB" id="A0A2T7PWT8"/>
<feature type="domain" description="JmjC" evidence="1">
    <location>
        <begin position="121"/>
        <end position="296"/>
    </location>
</feature>
<name>A0A2T7PWT8_POMCA</name>
<evidence type="ECO:0000313" key="2">
    <source>
        <dbReference type="EMBL" id="PVD37868.1"/>
    </source>
</evidence>
<comment type="caution">
    <text evidence="2">The sequence shown here is derived from an EMBL/GenBank/DDBJ whole genome shotgun (WGS) entry which is preliminary data.</text>
</comment>
<dbReference type="SMART" id="SM00558">
    <property type="entry name" value="JmjC"/>
    <property type="match status" value="1"/>
</dbReference>
<dbReference type="InterPro" id="IPR014710">
    <property type="entry name" value="RmlC-like_jellyroll"/>
</dbReference>
<gene>
    <name evidence="2" type="ORF">C0Q70_00470</name>
</gene>
<sequence>MASASNNESVLEEIRAQVKSYHFPLDEVPRLNCHDPRAERLIQNEEPVILTDTNLVASALQWDANYLGEHIGNSNYTVYFSNTHKFLYYDDKKISKVPSFVPPTRHQDLTFQEFLRKMNKWKNGDPWMYLQQSLNNTVGPRIVQDFTAFNWTWVTEQQRKNKWGPLTSNLLLVGMEGVITPVHYDEQQNFFAQIHGYKRFLLFEPGMFPCLYPYPVYHPHDRQSQVDFDNPDFEKFPKLPELRGQQAILAPGDVLYLPVYWWHQVESVPERGMTISVNFWYKSAPTEKVVYPLKPQQKVAMMRNIEKMICDVLVNVEEVGPLMQSMVLGRYT</sequence>
<evidence type="ECO:0000259" key="1">
    <source>
        <dbReference type="PROSITE" id="PS51184"/>
    </source>
</evidence>
<dbReference type="InterPro" id="IPR003347">
    <property type="entry name" value="JmjC_dom"/>
</dbReference>
<dbReference type="STRING" id="400727.A0A2T7PWT8"/>
<dbReference type="GO" id="GO:0036139">
    <property type="term" value="F:peptidyl-histidine dioxygenase activity"/>
    <property type="evidence" value="ECO:0007669"/>
    <property type="project" value="TreeGrafter"/>
</dbReference>
<dbReference type="InterPro" id="IPR041667">
    <property type="entry name" value="Cupin_8"/>
</dbReference>
<dbReference type="OMA" id="QNIVGYE"/>
<dbReference type="OrthoDB" id="47172at2759"/>
<reference evidence="2 3" key="1">
    <citation type="submission" date="2018-04" db="EMBL/GenBank/DDBJ databases">
        <title>The genome of golden apple snail Pomacea canaliculata provides insight into stress tolerance and invasive adaptation.</title>
        <authorList>
            <person name="Liu C."/>
            <person name="Liu B."/>
            <person name="Ren Y."/>
            <person name="Zhang Y."/>
            <person name="Wang H."/>
            <person name="Li S."/>
            <person name="Jiang F."/>
            <person name="Yin L."/>
            <person name="Zhang G."/>
            <person name="Qian W."/>
            <person name="Fan W."/>
        </authorList>
    </citation>
    <scope>NUCLEOTIDE SEQUENCE [LARGE SCALE GENOMIC DNA]</scope>
    <source>
        <strain evidence="2">SZHN2017</strain>
        <tissue evidence="2">Muscle</tissue>
    </source>
</reference>
<dbReference type="SUPFAM" id="SSF51197">
    <property type="entry name" value="Clavaminate synthase-like"/>
    <property type="match status" value="1"/>
</dbReference>
<protein>
    <recommendedName>
        <fullName evidence="1">JmjC domain-containing protein</fullName>
    </recommendedName>
</protein>
<keyword evidence="3" id="KW-1185">Reference proteome</keyword>
<dbReference type="Proteomes" id="UP000245119">
    <property type="component" value="Linkage Group LG1"/>
</dbReference>
<accession>A0A2T7PWT8</accession>
<dbReference type="GO" id="GO:0045746">
    <property type="term" value="P:negative regulation of Notch signaling pathway"/>
    <property type="evidence" value="ECO:0007669"/>
    <property type="project" value="TreeGrafter"/>
</dbReference>
<dbReference type="PANTHER" id="PTHR12461:SF105">
    <property type="entry name" value="HYPOXIA-INDUCIBLE FACTOR 1-ALPHA INHIBITOR"/>
    <property type="match status" value="1"/>
</dbReference>
<dbReference type="Gene3D" id="2.60.120.10">
    <property type="entry name" value="Jelly Rolls"/>
    <property type="match status" value="1"/>
</dbReference>
<dbReference type="InterPro" id="IPR027452">
    <property type="entry name" value="FIH-1_dom_II"/>
</dbReference>
<dbReference type="PROSITE" id="PS51184">
    <property type="entry name" value="JMJC"/>
    <property type="match status" value="1"/>
</dbReference>
<dbReference type="Pfam" id="PF13621">
    <property type="entry name" value="Cupin_8"/>
    <property type="match status" value="1"/>
</dbReference>